<comment type="subcellular location">
    <subcellularLocation>
        <location evidence="1">Cell outer membrane</location>
    </subcellularLocation>
</comment>
<accession>A0A844B3W1</accession>
<dbReference type="SUPFAM" id="SSF56925">
    <property type="entry name" value="OMPA-like"/>
    <property type="match status" value="1"/>
</dbReference>
<keyword evidence="4" id="KW-1185">Reference proteome</keyword>
<dbReference type="InterPro" id="IPR005618">
    <property type="entry name" value="OMPW"/>
</dbReference>
<dbReference type="PANTHER" id="PTHR36920">
    <property type="match status" value="1"/>
</dbReference>
<proteinExistence type="predicted"/>
<evidence type="ECO:0000256" key="1">
    <source>
        <dbReference type="ARBA" id="ARBA00004442"/>
    </source>
</evidence>
<dbReference type="EMBL" id="WJBU01000003">
    <property type="protein sequence ID" value="MRD46379.1"/>
    <property type="molecule type" value="Genomic_DNA"/>
</dbReference>
<dbReference type="Pfam" id="PF03922">
    <property type="entry name" value="OmpW"/>
    <property type="match status" value="1"/>
</dbReference>
<sequence>MSKTKKLQLIAAAALLASAFSTQAQTAGSWLARIGATNISPDVTSGNLTAPSLPGTKVDINDSTQLGGGITYMLTDNWAVDLPLAMPFKHTLSGDGAIAGVGKLGDVKALPFTLLGQYRFMAPNAQLRPYVGAGITYAKFYHSRSTGVLSSLTGGSPTTFTVDSKWAPTVQLGVVFNVNDKLFVDTMISKTWLKTTSHLSTGQTIDTKLDPISMSIGIGMRFR</sequence>
<evidence type="ECO:0000313" key="4">
    <source>
        <dbReference type="Proteomes" id="UP000487350"/>
    </source>
</evidence>
<protein>
    <submittedName>
        <fullName evidence="3">Outer membrane beta-barrel protein</fullName>
    </submittedName>
</protein>
<organism evidence="3 4">
    <name type="scientific">Caenimonas koreensis DSM 17982</name>
    <dbReference type="NCBI Taxonomy" id="1121255"/>
    <lineage>
        <taxon>Bacteria</taxon>
        <taxon>Pseudomonadati</taxon>
        <taxon>Pseudomonadota</taxon>
        <taxon>Betaproteobacteria</taxon>
        <taxon>Burkholderiales</taxon>
        <taxon>Comamonadaceae</taxon>
        <taxon>Caenimonas</taxon>
    </lineage>
</organism>
<dbReference type="RefSeq" id="WP_153583732.1">
    <property type="nucleotide sequence ID" value="NZ_WJBU01000003.1"/>
</dbReference>
<reference evidence="3 4" key="1">
    <citation type="submission" date="2019-11" db="EMBL/GenBank/DDBJ databases">
        <title>Caenimonas koreensis gen. nov., sp. nov., isolated from activated sludge.</title>
        <authorList>
            <person name="Seung H.R."/>
        </authorList>
    </citation>
    <scope>NUCLEOTIDE SEQUENCE [LARGE SCALE GENOMIC DNA]</scope>
    <source>
        <strain evidence="3 4">EMB320</strain>
    </source>
</reference>
<dbReference type="AlphaFoldDB" id="A0A844B3W1"/>
<dbReference type="Proteomes" id="UP000487350">
    <property type="component" value="Unassembled WGS sequence"/>
</dbReference>
<dbReference type="PANTHER" id="PTHR36920:SF1">
    <property type="entry name" value="OUTER MEMBRANE PROTEIN W"/>
    <property type="match status" value="1"/>
</dbReference>
<comment type="caution">
    <text evidence="3">The sequence shown here is derived from an EMBL/GenBank/DDBJ whole genome shotgun (WGS) entry which is preliminary data.</text>
</comment>
<dbReference type="OrthoDB" id="9807574at2"/>
<dbReference type="GO" id="GO:0055085">
    <property type="term" value="P:transmembrane transport"/>
    <property type="evidence" value="ECO:0007669"/>
    <property type="project" value="TreeGrafter"/>
</dbReference>
<name>A0A844B3W1_9BURK</name>
<feature type="signal peptide" evidence="2">
    <location>
        <begin position="1"/>
        <end position="24"/>
    </location>
</feature>
<evidence type="ECO:0000313" key="3">
    <source>
        <dbReference type="EMBL" id="MRD46379.1"/>
    </source>
</evidence>
<feature type="chain" id="PRO_5032950519" evidence="2">
    <location>
        <begin position="25"/>
        <end position="223"/>
    </location>
</feature>
<gene>
    <name evidence="3" type="ORF">GHT07_03760</name>
</gene>
<dbReference type="InterPro" id="IPR011250">
    <property type="entry name" value="OMP/PagP_B-barrel"/>
</dbReference>
<dbReference type="GO" id="GO:0009279">
    <property type="term" value="C:cell outer membrane"/>
    <property type="evidence" value="ECO:0007669"/>
    <property type="project" value="UniProtKB-SubCell"/>
</dbReference>
<dbReference type="Gene3D" id="2.40.160.20">
    <property type="match status" value="1"/>
</dbReference>
<keyword evidence="2" id="KW-0732">Signal</keyword>
<evidence type="ECO:0000256" key="2">
    <source>
        <dbReference type="SAM" id="SignalP"/>
    </source>
</evidence>